<dbReference type="InterPro" id="IPR002818">
    <property type="entry name" value="DJ-1/PfpI"/>
</dbReference>
<accession>A0A6A5STR8</accession>
<proteinExistence type="predicted"/>
<dbReference type="SUPFAM" id="SSF52317">
    <property type="entry name" value="Class I glutamine amidotransferase-like"/>
    <property type="match status" value="1"/>
</dbReference>
<evidence type="ECO:0000313" key="4">
    <source>
        <dbReference type="Proteomes" id="UP000800038"/>
    </source>
</evidence>
<feature type="domain" description="DJ-1/PfpI" evidence="2">
    <location>
        <begin position="38"/>
        <end position="219"/>
    </location>
</feature>
<reference evidence="3" key="1">
    <citation type="journal article" date="2020" name="Stud. Mycol.">
        <title>101 Dothideomycetes genomes: a test case for predicting lifestyles and emergence of pathogens.</title>
        <authorList>
            <person name="Haridas S."/>
            <person name="Albert R."/>
            <person name="Binder M."/>
            <person name="Bloem J."/>
            <person name="Labutti K."/>
            <person name="Salamov A."/>
            <person name="Andreopoulos B."/>
            <person name="Baker S."/>
            <person name="Barry K."/>
            <person name="Bills G."/>
            <person name="Bluhm B."/>
            <person name="Cannon C."/>
            <person name="Castanera R."/>
            <person name="Culley D."/>
            <person name="Daum C."/>
            <person name="Ezra D."/>
            <person name="Gonzalez J."/>
            <person name="Henrissat B."/>
            <person name="Kuo A."/>
            <person name="Liang C."/>
            <person name="Lipzen A."/>
            <person name="Lutzoni F."/>
            <person name="Magnuson J."/>
            <person name="Mondo S."/>
            <person name="Nolan M."/>
            <person name="Ohm R."/>
            <person name="Pangilinan J."/>
            <person name="Park H.-J."/>
            <person name="Ramirez L."/>
            <person name="Alfaro M."/>
            <person name="Sun H."/>
            <person name="Tritt A."/>
            <person name="Yoshinaga Y."/>
            <person name="Zwiers L.-H."/>
            <person name="Turgeon B."/>
            <person name="Goodwin S."/>
            <person name="Spatafora J."/>
            <person name="Crous P."/>
            <person name="Grigoriev I."/>
        </authorList>
    </citation>
    <scope>NUCLEOTIDE SEQUENCE</scope>
    <source>
        <strain evidence="3">CBS 161.51</strain>
    </source>
</reference>
<protein>
    <submittedName>
        <fullName evidence="3">DJ-1/PfpI family protein</fullName>
    </submittedName>
</protein>
<sequence length="264" mass="28854">MRPSTLILLLAALPSALAAPSQPDFTNTTKLPTHFGLLLFPHFQALDVFGPMDVLNSLFMLYANSTVTHLSILSKTMKPVTTAMRMSNSGDFGQKIVPTITFADYLTTHKGYRDEDFGYGRGDIEVLFVPGGGGTRDDMTEEIEFVRSVYPKLKHIVSVCTGATILARAGILDGRKATTNKRSWAWATSTGPKVTWVPTARWVEDGNIISSSGVSAGTDAAYAWVSRVYGENVARYLALSSEYNREVDPHHDPYGKTWDVPGAT</sequence>
<dbReference type="EMBL" id="ML976040">
    <property type="protein sequence ID" value="KAF1941956.1"/>
    <property type="molecule type" value="Genomic_DNA"/>
</dbReference>
<keyword evidence="1" id="KW-0732">Signal</keyword>
<organism evidence="3 4">
    <name type="scientific">Clathrospora elynae</name>
    <dbReference type="NCBI Taxonomy" id="706981"/>
    <lineage>
        <taxon>Eukaryota</taxon>
        <taxon>Fungi</taxon>
        <taxon>Dikarya</taxon>
        <taxon>Ascomycota</taxon>
        <taxon>Pezizomycotina</taxon>
        <taxon>Dothideomycetes</taxon>
        <taxon>Pleosporomycetidae</taxon>
        <taxon>Pleosporales</taxon>
        <taxon>Diademaceae</taxon>
        <taxon>Clathrospora</taxon>
    </lineage>
</organism>
<dbReference type="InterPro" id="IPR052158">
    <property type="entry name" value="INH-QAR"/>
</dbReference>
<dbReference type="AlphaFoldDB" id="A0A6A5STR8"/>
<evidence type="ECO:0000259" key="2">
    <source>
        <dbReference type="Pfam" id="PF01965"/>
    </source>
</evidence>
<dbReference type="CDD" id="cd03139">
    <property type="entry name" value="GATase1_PfpI_2"/>
    <property type="match status" value="1"/>
</dbReference>
<dbReference type="Gene3D" id="3.40.50.880">
    <property type="match status" value="1"/>
</dbReference>
<feature type="signal peptide" evidence="1">
    <location>
        <begin position="1"/>
        <end position="18"/>
    </location>
</feature>
<dbReference type="Pfam" id="PF01965">
    <property type="entry name" value="DJ-1_PfpI"/>
    <property type="match status" value="1"/>
</dbReference>
<dbReference type="PANTHER" id="PTHR43130:SF15">
    <property type="entry name" value="THIJ_PFPI FAMILY PROTEIN (AFU_ORTHOLOGUE AFUA_5G14240)"/>
    <property type="match status" value="1"/>
</dbReference>
<name>A0A6A5STR8_9PLEO</name>
<dbReference type="PANTHER" id="PTHR43130">
    <property type="entry name" value="ARAC-FAMILY TRANSCRIPTIONAL REGULATOR"/>
    <property type="match status" value="1"/>
</dbReference>
<keyword evidence="4" id="KW-1185">Reference proteome</keyword>
<dbReference type="Proteomes" id="UP000800038">
    <property type="component" value="Unassembled WGS sequence"/>
</dbReference>
<feature type="chain" id="PRO_5025406964" evidence="1">
    <location>
        <begin position="19"/>
        <end position="264"/>
    </location>
</feature>
<evidence type="ECO:0000313" key="3">
    <source>
        <dbReference type="EMBL" id="KAF1941956.1"/>
    </source>
</evidence>
<dbReference type="OrthoDB" id="543156at2759"/>
<evidence type="ECO:0000256" key="1">
    <source>
        <dbReference type="SAM" id="SignalP"/>
    </source>
</evidence>
<dbReference type="InterPro" id="IPR029062">
    <property type="entry name" value="Class_I_gatase-like"/>
</dbReference>
<gene>
    <name evidence="3" type="ORF">EJ02DRAFT_454629</name>
</gene>